<evidence type="ECO:0000313" key="10">
    <source>
        <dbReference type="EMBL" id="MBD2866674.1"/>
    </source>
</evidence>
<feature type="active site" description="Acyl-thioester intermediate" evidence="6">
    <location>
        <position position="89"/>
    </location>
</feature>
<feature type="active site" description="Proton acceptor" evidence="6">
    <location>
        <position position="346"/>
    </location>
</feature>
<dbReference type="EC" id="2.3.1.9" evidence="2"/>
<dbReference type="PANTHER" id="PTHR18919:SF107">
    <property type="entry name" value="ACETYL-COA ACETYLTRANSFERASE, CYTOSOLIC"/>
    <property type="match status" value="1"/>
</dbReference>
<accession>A0A927H4N1</accession>
<feature type="active site" description="Proton acceptor" evidence="6">
    <location>
        <position position="376"/>
    </location>
</feature>
<evidence type="ECO:0000313" key="11">
    <source>
        <dbReference type="Proteomes" id="UP000639396"/>
    </source>
</evidence>
<dbReference type="PROSITE" id="PS00098">
    <property type="entry name" value="THIOLASE_1"/>
    <property type="match status" value="1"/>
</dbReference>
<feature type="domain" description="Thiolase N-terminal" evidence="8">
    <location>
        <begin position="5"/>
        <end position="261"/>
    </location>
</feature>
<dbReference type="RefSeq" id="WP_190932289.1">
    <property type="nucleotide sequence ID" value="NZ_JACXJA010000066.1"/>
</dbReference>
<evidence type="ECO:0000256" key="1">
    <source>
        <dbReference type="ARBA" id="ARBA00010982"/>
    </source>
</evidence>
<feature type="domain" description="Thiolase C-terminal" evidence="9">
    <location>
        <begin position="268"/>
        <end position="388"/>
    </location>
</feature>
<evidence type="ECO:0000256" key="2">
    <source>
        <dbReference type="ARBA" id="ARBA00012705"/>
    </source>
</evidence>
<dbReference type="Proteomes" id="UP000639396">
    <property type="component" value="Unassembled WGS sequence"/>
</dbReference>
<dbReference type="PROSITE" id="PS00737">
    <property type="entry name" value="THIOLASE_2"/>
    <property type="match status" value="1"/>
</dbReference>
<dbReference type="NCBIfam" id="TIGR01930">
    <property type="entry name" value="AcCoA-C-Actrans"/>
    <property type="match status" value="1"/>
</dbReference>
<dbReference type="GO" id="GO:0006635">
    <property type="term" value="P:fatty acid beta-oxidation"/>
    <property type="evidence" value="ECO:0007669"/>
    <property type="project" value="TreeGrafter"/>
</dbReference>
<dbReference type="FunFam" id="3.40.47.10:FF:000010">
    <property type="entry name" value="Acetyl-CoA acetyltransferase (Thiolase)"/>
    <property type="match status" value="1"/>
</dbReference>
<dbReference type="InterPro" id="IPR016039">
    <property type="entry name" value="Thiolase-like"/>
</dbReference>
<evidence type="ECO:0000256" key="5">
    <source>
        <dbReference type="ARBA" id="ARBA00030755"/>
    </source>
</evidence>
<dbReference type="CDD" id="cd00751">
    <property type="entry name" value="thiolase"/>
    <property type="match status" value="1"/>
</dbReference>
<dbReference type="PROSITE" id="PS00099">
    <property type="entry name" value="THIOLASE_3"/>
    <property type="match status" value="1"/>
</dbReference>
<dbReference type="SUPFAM" id="SSF53901">
    <property type="entry name" value="Thiolase-like"/>
    <property type="match status" value="2"/>
</dbReference>
<reference evidence="10" key="1">
    <citation type="submission" date="2020-09" db="EMBL/GenBank/DDBJ databases">
        <title>A novel bacterium of genus Paenibacillus, isolated from South China Sea.</title>
        <authorList>
            <person name="Huang H."/>
            <person name="Mo K."/>
            <person name="Hu Y."/>
        </authorList>
    </citation>
    <scope>NUCLEOTIDE SEQUENCE</scope>
    <source>
        <strain evidence="10">IB182363</strain>
    </source>
</reference>
<dbReference type="InterPro" id="IPR020615">
    <property type="entry name" value="Thiolase_acyl_enz_int_AS"/>
</dbReference>
<organism evidence="10 11">
    <name type="scientific">Paenibacillus oceani</name>
    <dbReference type="NCBI Taxonomy" id="2772510"/>
    <lineage>
        <taxon>Bacteria</taxon>
        <taxon>Bacillati</taxon>
        <taxon>Bacillota</taxon>
        <taxon>Bacilli</taxon>
        <taxon>Bacillales</taxon>
        <taxon>Paenibacillaceae</taxon>
        <taxon>Paenibacillus</taxon>
    </lineage>
</organism>
<dbReference type="InterPro" id="IPR020616">
    <property type="entry name" value="Thiolase_N"/>
</dbReference>
<evidence type="ECO:0000256" key="7">
    <source>
        <dbReference type="RuleBase" id="RU003557"/>
    </source>
</evidence>
<evidence type="ECO:0000256" key="4">
    <source>
        <dbReference type="ARBA" id="ARBA00023315"/>
    </source>
</evidence>
<gene>
    <name evidence="10" type="ORF">IDH45_32370</name>
</gene>
<dbReference type="InterPro" id="IPR020610">
    <property type="entry name" value="Thiolase_AS"/>
</dbReference>
<dbReference type="InterPro" id="IPR002155">
    <property type="entry name" value="Thiolase"/>
</dbReference>
<dbReference type="Pfam" id="PF02803">
    <property type="entry name" value="Thiolase_C"/>
    <property type="match status" value="1"/>
</dbReference>
<dbReference type="AlphaFoldDB" id="A0A927H4N1"/>
<dbReference type="Pfam" id="PF00108">
    <property type="entry name" value="Thiolase_N"/>
    <property type="match status" value="1"/>
</dbReference>
<dbReference type="PANTHER" id="PTHR18919">
    <property type="entry name" value="ACETYL-COA C-ACYLTRANSFERASE"/>
    <property type="match status" value="1"/>
</dbReference>
<sequence length="392" mass="40610">MKEAYILNGARTAFGGFGKSFKETSATQLGIASATEALRRAGVDPAEVEQAIYGNVIHSSVSAAYVARHVALHAGVPETAPAMLVNRLCASGMQAVVSAAQSIRLGEANLVLAGGIENMSQSPHADFASRFGFKLGPIVLEDMLQQTLHDAYIGCGMGVTAENVAERYGISREQQDEYAVVSHQRAASAEQSGILAEEIVGIEVRDGKSVRIADRDELIRADTNAASLGKLKPAFRQGGTVTPGNASGINDGAVSLVIAGEDGLRGRQPLARIVSWGIAGVDPSIMGIGPVPASRIALGRAGLAMADMGLVEINEAFAVQYLAVERELQLDRAVTNVNGGAIALGHPVGASGARVLLTLAYGLRRTGRRYGLASLCIGGGQGMAVVLENAGI</sequence>
<proteinExistence type="inferred from homology"/>
<evidence type="ECO:0000256" key="3">
    <source>
        <dbReference type="ARBA" id="ARBA00022679"/>
    </source>
</evidence>
<evidence type="ECO:0000259" key="9">
    <source>
        <dbReference type="Pfam" id="PF02803"/>
    </source>
</evidence>
<dbReference type="InterPro" id="IPR020613">
    <property type="entry name" value="Thiolase_CS"/>
</dbReference>
<dbReference type="Gene3D" id="3.40.47.10">
    <property type="match status" value="2"/>
</dbReference>
<protein>
    <recommendedName>
        <fullName evidence="2">acetyl-CoA C-acetyltransferase</fullName>
        <ecNumber evidence="2">2.3.1.9</ecNumber>
    </recommendedName>
    <alternativeName>
        <fullName evidence="5">Acetoacetyl-CoA thiolase</fullName>
    </alternativeName>
</protein>
<comment type="similarity">
    <text evidence="1 7">Belongs to the thiolase-like superfamily. Thiolase family.</text>
</comment>
<name>A0A927H4N1_9BACL</name>
<keyword evidence="3 7" id="KW-0808">Transferase</keyword>
<keyword evidence="11" id="KW-1185">Reference proteome</keyword>
<dbReference type="PIRSF" id="PIRSF000429">
    <property type="entry name" value="Ac-CoA_Ac_transf"/>
    <property type="match status" value="1"/>
</dbReference>
<evidence type="ECO:0000256" key="6">
    <source>
        <dbReference type="PIRSR" id="PIRSR000429-1"/>
    </source>
</evidence>
<keyword evidence="4 7" id="KW-0012">Acyltransferase</keyword>
<evidence type="ECO:0000259" key="8">
    <source>
        <dbReference type="Pfam" id="PF00108"/>
    </source>
</evidence>
<dbReference type="GO" id="GO:0003985">
    <property type="term" value="F:acetyl-CoA C-acetyltransferase activity"/>
    <property type="evidence" value="ECO:0007669"/>
    <property type="project" value="UniProtKB-EC"/>
</dbReference>
<comment type="caution">
    <text evidence="10">The sequence shown here is derived from an EMBL/GenBank/DDBJ whole genome shotgun (WGS) entry which is preliminary data.</text>
</comment>
<dbReference type="InterPro" id="IPR020617">
    <property type="entry name" value="Thiolase_C"/>
</dbReference>
<dbReference type="EMBL" id="JACXJA010000066">
    <property type="protein sequence ID" value="MBD2866674.1"/>
    <property type="molecule type" value="Genomic_DNA"/>
</dbReference>